<dbReference type="Gramene" id="TraesJAG2A03G00765910.1">
    <property type="protein sequence ID" value="TraesJAG2A03G00765910.1"/>
    <property type="gene ID" value="TraesJAG2A03G00765910"/>
</dbReference>
<dbReference type="SMR" id="A0A341S2S1"/>
<dbReference type="Proteomes" id="UP000019116">
    <property type="component" value="Chromosome 2A"/>
</dbReference>
<name>A0A341S2S1_WHEAT</name>
<sequence>MSLEDAVGGSALKICRKVINKLTSMLNHCLKDDINKFNVKNELNIVERLLHHGSIYVEDDSLILSEVKYKHVAYLP</sequence>
<dbReference type="AlphaFoldDB" id="A0A341S2S1"/>
<dbReference type="Gramene" id="TraesLDM3A03G01379150.1">
    <property type="protein sequence ID" value="TraesLDM3A03G01379150.1"/>
    <property type="gene ID" value="TraesLDM3A03G01379150"/>
</dbReference>
<dbReference type="Gramene" id="TraesSYM1B03G00260580.1">
    <property type="protein sequence ID" value="TraesSYM1B03G00260580.1"/>
    <property type="gene ID" value="TraesSYM1B03G00260580"/>
</dbReference>
<dbReference type="Gramene" id="TraesJUL2A03G00770770.1">
    <property type="protein sequence ID" value="TraesJUL2A03G00770770.1"/>
    <property type="gene ID" value="TraesJUL2A03G00770770"/>
</dbReference>
<dbReference type="Gramene" id="TraesSYM3A03G01399600.1">
    <property type="protein sequence ID" value="TraesSYM3A03G01399600.1"/>
    <property type="gene ID" value="TraesSYM3A03G01399600"/>
</dbReference>
<dbReference type="Gramene" id="TraesCS3B03G1110300.1">
    <property type="protein sequence ID" value="TraesCS3B03G1110300.1.CDS"/>
    <property type="gene ID" value="TraesCS3B03G1110300"/>
</dbReference>
<dbReference type="Gramene" id="TraesRN7B0100414200.1">
    <property type="protein sequence ID" value="TraesRN7B0100414200.1"/>
    <property type="gene ID" value="TraesRN7B0100414200"/>
</dbReference>
<dbReference type="Gramene" id="TraesLDM2A03G00768670.1">
    <property type="protein sequence ID" value="TraesLDM2A03G00768670.1"/>
    <property type="gene ID" value="TraesLDM2A03G00768670"/>
</dbReference>
<dbReference type="Gramene" id="TraesARI2A03G00774290.1">
    <property type="protein sequence ID" value="TraesARI2A03G00774290.1"/>
    <property type="gene ID" value="TraesARI2A03G00774290"/>
</dbReference>
<dbReference type="Gramene" id="TraesNOR3B03G01753810.1">
    <property type="protein sequence ID" value="TraesNOR3B03G01753810.1"/>
    <property type="gene ID" value="TraesNOR3B03G01753810"/>
</dbReference>
<dbReference type="Gramene" id="TraesNOR1B03G00257770.1">
    <property type="protein sequence ID" value="TraesNOR1B03G00257770.1"/>
    <property type="gene ID" value="TraesNOR1B03G00257770"/>
</dbReference>
<dbReference type="Gramene" id="TraesARI3A03G01398000.1">
    <property type="protein sequence ID" value="TraesARI3A03G01398000.1"/>
    <property type="gene ID" value="TraesARI3A03G01398000"/>
</dbReference>
<dbReference type="Gramene" id="TraesRN1B0100420600.1">
    <property type="protein sequence ID" value="TraesRN1B0100420600.1"/>
    <property type="gene ID" value="TraesRN1B0100420600"/>
</dbReference>
<dbReference type="Gramene" id="TraesJUL1B03G00253690.1">
    <property type="protein sequence ID" value="TraesJUL1B03G00253690.1"/>
    <property type="gene ID" value="TraesJUL1B03G00253690"/>
</dbReference>
<dbReference type="Gramene" id="TraesMAC1B03G00255390.1">
    <property type="protein sequence ID" value="TraesMAC1B03G00255390.1"/>
    <property type="gene ID" value="TraesMAC1B03G00255390"/>
</dbReference>
<dbReference type="Gramene" id="TraesSTA3A03G01368960.1">
    <property type="protein sequence ID" value="TraesSTA3A03G01368960.1"/>
    <property type="gene ID" value="TraesSTA3A03G01368960"/>
</dbReference>
<dbReference type="Gramene" id="TraesRN3A0100441100.1">
    <property type="protein sequence ID" value="TraesRN3A0100441100.1"/>
    <property type="gene ID" value="TraesRN3A0100441100"/>
</dbReference>
<protein>
    <submittedName>
        <fullName evidence="1">Uncharacterized protein</fullName>
    </submittedName>
</protein>
<dbReference type="Gramene" id="TraesNOR2A03G00775910.1">
    <property type="protein sequence ID" value="TraesNOR2A03G00775910.1"/>
    <property type="gene ID" value="TraesNOR2A03G00775910"/>
</dbReference>
<dbReference type="EnsemblPlants" id="TraesCS2A02G429500.1">
    <property type="protein sequence ID" value="TraesCS2A02G429500.1"/>
    <property type="gene ID" value="TraesCS2A02G429500"/>
</dbReference>
<dbReference type="Gramene" id="TraesPARA_EIv1.0_0939150.1">
    <property type="protein sequence ID" value="TraesPARA_EIv1.0_0939150.1.CDS"/>
    <property type="gene ID" value="TraesPARA_EIv1.0_0939150"/>
</dbReference>
<dbReference type="Gramene" id="TraesPARA_EIv1.0_0144360.1">
    <property type="protein sequence ID" value="TraesPARA_EIv1.0_0144360.1.CDS"/>
    <property type="gene ID" value="TraesPARA_EIv1.0_0144360"/>
</dbReference>
<dbReference type="Gramene" id="TraesSYM2A03G00773900.1">
    <property type="protein sequence ID" value="TraesSYM2A03G00773900.1"/>
    <property type="gene ID" value="TraesSYM2A03G00773900"/>
</dbReference>
<dbReference type="Proteomes" id="UP000019116">
    <property type="component" value="Chromosome 3A"/>
</dbReference>
<dbReference type="Gramene" id="TraesJAG3A03G01386950.1">
    <property type="protein sequence ID" value="TraesJAG3A03G01386950.1"/>
    <property type="gene ID" value="TraesJAG3A03G01386950"/>
</dbReference>
<dbReference type="Gramene" id="TraesCS2A02G429500.1">
    <property type="protein sequence ID" value="TraesCS2A02G429500.1"/>
    <property type="gene ID" value="TraesCS2A02G429500"/>
</dbReference>
<dbReference type="Proteomes" id="UP000019116">
    <property type="component" value="Chromosome 1B"/>
</dbReference>
<dbReference type="Gramene" id="TraesRN3B0101117400.1">
    <property type="protein sequence ID" value="TraesRN3B0101117400.1"/>
    <property type="gene ID" value="TraesRN3B0101117400"/>
</dbReference>
<dbReference type="Gramene" id="TraesMAC3A03G01376110.1">
    <property type="protein sequence ID" value="TraesMAC3A03G01376110.1"/>
    <property type="gene ID" value="TraesMAC3A03G01376110"/>
</dbReference>
<dbReference type="EnsemblPlants" id="TraesCS3A02G181700.1">
    <property type="protein sequence ID" value="TraesCS3A02G181700.1"/>
    <property type="gene ID" value="TraesCS3A02G181700"/>
</dbReference>
<dbReference type="EnsemblPlants" id="TraesCS1B02G149300.1">
    <property type="protein sequence ID" value="TraesCS1B02G149300.1"/>
    <property type="gene ID" value="TraesCS1B02G149300"/>
</dbReference>
<dbReference type="Gramene" id="TraesNOR3A03G01398130.1">
    <property type="protein sequence ID" value="TraesNOR3A03G01398130.1"/>
    <property type="gene ID" value="TraesNOR3A03G01398130"/>
</dbReference>
<dbReference type="Gramene" id="TraesARI1B03G00257140.1">
    <property type="protein sequence ID" value="TraesARI1B03G00257140.1"/>
    <property type="gene ID" value="TraesARI1B03G00257140"/>
</dbReference>
<dbReference type="Proteomes" id="UP000019116">
    <property type="component" value="Chromosome 3B"/>
</dbReference>
<evidence type="ECO:0000313" key="1">
    <source>
        <dbReference type="EnsemblPlants" id="TraesCS3A02G181700.1"/>
    </source>
</evidence>
<dbReference type="Gramene" id="TraesCS3A03G0433600.1">
    <property type="protein sequence ID" value="TraesCS3A03G0433600.1.CDS"/>
    <property type="gene ID" value="TraesCS3A03G0433600"/>
</dbReference>
<dbReference type="Gramene" id="TraesLAC1B03G00259720.1">
    <property type="protein sequence ID" value="TraesLAC1B03G00259720.1"/>
    <property type="gene ID" value="TraesLAC1B03G00259720"/>
</dbReference>
<dbReference type="Gramene" id="TraesLAC2A03G00769810.1">
    <property type="protein sequence ID" value="TraesLAC2A03G00769810.1"/>
    <property type="gene ID" value="TraesLAC2A03G00769810"/>
</dbReference>
<dbReference type="Gramene" id="TraesCS3A02G181700.1">
    <property type="protein sequence ID" value="TraesCS3A02G181700.1"/>
    <property type="gene ID" value="TraesCS3A02G181700"/>
</dbReference>
<dbReference type="Gramene" id="TraesJAG1B03G00254120.1">
    <property type="protein sequence ID" value="TraesJAG1B03G00254120.1"/>
    <property type="gene ID" value="TraesJAG1B03G00254120"/>
</dbReference>
<accession>A0A341S2S1</accession>
<dbReference type="Gramene" id="TraesJUL3A03G01389780.1">
    <property type="protein sequence ID" value="TraesJUL3A03G01389780.1"/>
    <property type="gene ID" value="TraesJUL3A03G01389780"/>
</dbReference>
<dbReference type="Gramene" id="TraesARI6A03G03352160.1">
    <property type="protein sequence ID" value="TraesARI6A03G03352160.1"/>
    <property type="gene ID" value="TraesARI6A03G03352160"/>
</dbReference>
<evidence type="ECO:0000313" key="2">
    <source>
        <dbReference type="Proteomes" id="UP000019116"/>
    </source>
</evidence>
<dbReference type="EnsemblPlants" id="TraesCS3B02G449400.1">
    <property type="protein sequence ID" value="TraesCS3B02G449400.1"/>
    <property type="gene ID" value="TraesCS3B02G449400"/>
</dbReference>
<dbReference type="Gramene" id="TraesLDM1B03G00256930.1">
    <property type="protein sequence ID" value="TraesLDM1B03G00256930.1"/>
    <property type="gene ID" value="TraesLDM1B03G00256930"/>
</dbReference>
<dbReference type="Gramene" id="TraesCS2A03G1023100.1">
    <property type="protein sequence ID" value="TraesCS2A03G1023100.1.CDS"/>
    <property type="gene ID" value="TraesCS2A03G1023100"/>
</dbReference>
<dbReference type="Gramene" id="TraesSTA1B03G00255320.1">
    <property type="protein sequence ID" value="TraesSTA1B03G00255320.1"/>
    <property type="gene ID" value="TraesSTA1B03G00255320"/>
</dbReference>
<dbReference type="Gramene" id="TraesCS1B03G0418800.1">
    <property type="protein sequence ID" value="TraesCS1B03G0418800.1.CDS"/>
    <property type="gene ID" value="TraesCS1B03G0418800"/>
</dbReference>
<organism evidence="1">
    <name type="scientific">Triticum aestivum</name>
    <name type="common">Wheat</name>
    <dbReference type="NCBI Taxonomy" id="4565"/>
    <lineage>
        <taxon>Eukaryota</taxon>
        <taxon>Viridiplantae</taxon>
        <taxon>Streptophyta</taxon>
        <taxon>Embryophyta</taxon>
        <taxon>Tracheophyta</taxon>
        <taxon>Spermatophyta</taxon>
        <taxon>Magnoliopsida</taxon>
        <taxon>Liliopsida</taxon>
        <taxon>Poales</taxon>
        <taxon>Poaceae</taxon>
        <taxon>BOP clade</taxon>
        <taxon>Pooideae</taxon>
        <taxon>Triticodae</taxon>
        <taxon>Triticeae</taxon>
        <taxon>Triticinae</taxon>
        <taxon>Triticum</taxon>
    </lineage>
</organism>
<dbReference type="Gramene" id="TraesPARA_EIv1.0_0811980.1">
    <property type="protein sequence ID" value="TraesPARA_EIv1.0_0811980.1.CDS"/>
    <property type="gene ID" value="TraesPARA_EIv1.0_0811980"/>
</dbReference>
<dbReference type="Gramene" id="TraesCS1B02G149300.1">
    <property type="protein sequence ID" value="TraesCS1B02G149300.1"/>
    <property type="gene ID" value="TraesCS1B02G149300"/>
</dbReference>
<dbReference type="Gramene" id="TraesMAC2A03G00764850.1">
    <property type="protein sequence ID" value="TraesMAC2A03G00764850.1"/>
    <property type="gene ID" value="TraesMAC2A03G00764850"/>
</dbReference>
<dbReference type="Gramene" id="TraesJUL3B03G01744870.1">
    <property type="protein sequence ID" value="TraesJUL3B03G01744870.1"/>
    <property type="gene ID" value="TraesJUL3B03G01744870"/>
</dbReference>
<dbReference type="Gramene" id="TraesCS3B02G449400.1">
    <property type="protein sequence ID" value="TraesCS3B02G449400.1"/>
    <property type="gene ID" value="TraesCS3B02G449400"/>
</dbReference>
<reference evidence="1" key="2">
    <citation type="submission" date="2018-10" db="UniProtKB">
        <authorList>
            <consortium name="EnsemblPlants"/>
        </authorList>
    </citation>
    <scope>IDENTIFICATION</scope>
</reference>
<proteinExistence type="predicted"/>
<dbReference type="Gramene" id="TraesSTA1A03G00176150.1">
    <property type="protein sequence ID" value="TraesSTA1A03G00176150.1"/>
    <property type="gene ID" value="TraesSTA1A03G00176150"/>
</dbReference>
<keyword evidence="2" id="KW-1185">Reference proteome</keyword>
<dbReference type="Gramene" id="TraesLAC3A03G01321710.1">
    <property type="protein sequence ID" value="TraesLAC3A03G01321710.1"/>
    <property type="gene ID" value="TraesLAC3A03G01321710"/>
</dbReference>
<reference evidence="1" key="1">
    <citation type="submission" date="2018-08" db="EMBL/GenBank/DDBJ databases">
        <authorList>
            <person name="Rossello M."/>
        </authorList>
    </citation>
    <scope>NUCLEOTIDE SEQUENCE [LARGE SCALE GENOMIC DNA]</scope>
    <source>
        <strain evidence="1">cv. Chinese Spring</strain>
    </source>
</reference>